<feature type="region of interest" description="Disordered" evidence="2">
    <location>
        <begin position="155"/>
        <end position="197"/>
    </location>
</feature>
<organism evidence="3 4">
    <name type="scientific">Oryza meyeriana var. granulata</name>
    <dbReference type="NCBI Taxonomy" id="110450"/>
    <lineage>
        <taxon>Eukaryota</taxon>
        <taxon>Viridiplantae</taxon>
        <taxon>Streptophyta</taxon>
        <taxon>Embryophyta</taxon>
        <taxon>Tracheophyta</taxon>
        <taxon>Spermatophyta</taxon>
        <taxon>Magnoliopsida</taxon>
        <taxon>Liliopsida</taxon>
        <taxon>Poales</taxon>
        <taxon>Poaceae</taxon>
        <taxon>BOP clade</taxon>
        <taxon>Oryzoideae</taxon>
        <taxon>Oryzeae</taxon>
        <taxon>Oryzinae</taxon>
        <taxon>Oryza</taxon>
        <taxon>Oryza meyeriana</taxon>
    </lineage>
</organism>
<comment type="caution">
    <text evidence="3">The sequence shown here is derived from an EMBL/GenBank/DDBJ whole genome shotgun (WGS) entry which is preliminary data.</text>
</comment>
<reference evidence="3 4" key="1">
    <citation type="submission" date="2019-11" db="EMBL/GenBank/DDBJ databases">
        <title>Whole genome sequence of Oryza granulata.</title>
        <authorList>
            <person name="Li W."/>
        </authorList>
    </citation>
    <scope>NUCLEOTIDE SEQUENCE [LARGE SCALE GENOMIC DNA]</scope>
    <source>
        <strain evidence="4">cv. Menghai</strain>
        <tissue evidence="3">Leaf</tissue>
    </source>
</reference>
<proteinExistence type="predicted"/>
<evidence type="ECO:0000256" key="1">
    <source>
        <dbReference type="SAM" id="Coils"/>
    </source>
</evidence>
<dbReference type="AlphaFoldDB" id="A0A6G1EWF5"/>
<evidence type="ECO:0000256" key="2">
    <source>
        <dbReference type="SAM" id="MobiDB-lite"/>
    </source>
</evidence>
<dbReference type="OrthoDB" id="660555at2759"/>
<feature type="compositionally biased region" description="Basic and acidic residues" evidence="2">
    <location>
        <begin position="179"/>
        <end position="190"/>
    </location>
</feature>
<keyword evidence="4" id="KW-1185">Reference proteome</keyword>
<dbReference type="Proteomes" id="UP000479710">
    <property type="component" value="Unassembled WGS sequence"/>
</dbReference>
<sequence length="197" mass="22078">MLKREGKLAEAKEELKKAKILERQLEKQEVLGEADESDDDLAALIRNMDDGNPDDILLDNLRFPDFNFEQLLGTSDDLPIDGNFDFADDDPDMSAALKSFGWSEEDEIQMESHGSVSSLNQEALKEQVLALKREAVTHKKAGNVAETMSLLRKAKLLEKDMQTEQSDSKIPSPQGHRSTHTENVNRDECPAHVSTKI</sequence>
<dbReference type="EMBL" id="SPHZ02000002">
    <property type="protein sequence ID" value="KAF0928945.1"/>
    <property type="molecule type" value="Genomic_DNA"/>
</dbReference>
<feature type="coiled-coil region" evidence="1">
    <location>
        <begin position="1"/>
        <end position="31"/>
    </location>
</feature>
<name>A0A6G1EWF5_9ORYZ</name>
<protein>
    <submittedName>
        <fullName evidence="3">Uncharacterized protein</fullName>
    </submittedName>
</protein>
<gene>
    <name evidence="3" type="ORF">E2562_011040</name>
</gene>
<accession>A0A6G1EWF5</accession>
<evidence type="ECO:0000313" key="3">
    <source>
        <dbReference type="EMBL" id="KAF0928945.1"/>
    </source>
</evidence>
<keyword evidence="1" id="KW-0175">Coiled coil</keyword>
<dbReference type="PANTHER" id="PTHR47553:SF1">
    <property type="entry name" value="RING_FYVE_PHD ZINC FINGER SUPERFAMILY PROTEIN"/>
    <property type="match status" value="1"/>
</dbReference>
<evidence type="ECO:0000313" key="4">
    <source>
        <dbReference type="Proteomes" id="UP000479710"/>
    </source>
</evidence>
<dbReference type="PANTHER" id="PTHR47553">
    <property type="entry name" value="MYOSIN-11"/>
    <property type="match status" value="1"/>
</dbReference>